<dbReference type="GO" id="GO:0005544">
    <property type="term" value="F:calcium-dependent phospholipid binding"/>
    <property type="evidence" value="ECO:0007669"/>
    <property type="project" value="InterPro"/>
</dbReference>
<dbReference type="SUPFAM" id="SSF47874">
    <property type="entry name" value="Annexin"/>
    <property type="match status" value="1"/>
</dbReference>
<dbReference type="EMBL" id="OV725081">
    <property type="protein sequence ID" value="CAH1401900.1"/>
    <property type="molecule type" value="Genomic_DNA"/>
</dbReference>
<reference evidence="1" key="1">
    <citation type="submission" date="2022-01" db="EMBL/GenBank/DDBJ databases">
        <authorList>
            <person name="King R."/>
        </authorList>
    </citation>
    <scope>NUCLEOTIDE SEQUENCE</scope>
</reference>
<evidence type="ECO:0000313" key="2">
    <source>
        <dbReference type="Proteomes" id="UP001152798"/>
    </source>
</evidence>
<dbReference type="InterPro" id="IPR037104">
    <property type="entry name" value="Annexin_sf"/>
</dbReference>
<dbReference type="GO" id="GO:0005509">
    <property type="term" value="F:calcium ion binding"/>
    <property type="evidence" value="ECO:0007669"/>
    <property type="project" value="InterPro"/>
</dbReference>
<dbReference type="Proteomes" id="UP001152798">
    <property type="component" value="Chromosome 5"/>
</dbReference>
<dbReference type="OrthoDB" id="6623876at2759"/>
<dbReference type="AlphaFoldDB" id="A0A9P0HH98"/>
<protein>
    <submittedName>
        <fullName evidence="1">Uncharacterized protein</fullName>
    </submittedName>
</protein>
<organism evidence="1 2">
    <name type="scientific">Nezara viridula</name>
    <name type="common">Southern green stink bug</name>
    <name type="synonym">Cimex viridulus</name>
    <dbReference type="NCBI Taxonomy" id="85310"/>
    <lineage>
        <taxon>Eukaryota</taxon>
        <taxon>Metazoa</taxon>
        <taxon>Ecdysozoa</taxon>
        <taxon>Arthropoda</taxon>
        <taxon>Hexapoda</taxon>
        <taxon>Insecta</taxon>
        <taxon>Pterygota</taxon>
        <taxon>Neoptera</taxon>
        <taxon>Paraneoptera</taxon>
        <taxon>Hemiptera</taxon>
        <taxon>Heteroptera</taxon>
        <taxon>Panheteroptera</taxon>
        <taxon>Pentatomomorpha</taxon>
        <taxon>Pentatomoidea</taxon>
        <taxon>Pentatomidae</taxon>
        <taxon>Pentatominae</taxon>
        <taxon>Nezara</taxon>
    </lineage>
</organism>
<sequence length="160" mass="18439">MKAYNVTLLTLEEEAWLIHKVIMLGDHETLSSLLASLNNIRRSRLLSHYRAIYSKKLSRELEETLAGDYLYLCSSIVAEPGIFLIKEISTLLTEFPGPHEELLIAFLCERSKEELAEARKNYQTSRIQANLGLGYRFLSSARCCKVDKVINKPKRNRYML</sequence>
<proteinExistence type="predicted"/>
<keyword evidence="2" id="KW-1185">Reference proteome</keyword>
<accession>A0A9P0HH98</accession>
<evidence type="ECO:0000313" key="1">
    <source>
        <dbReference type="EMBL" id="CAH1401900.1"/>
    </source>
</evidence>
<dbReference type="Gene3D" id="1.10.220.10">
    <property type="entry name" value="Annexin"/>
    <property type="match status" value="1"/>
</dbReference>
<name>A0A9P0HH98_NEZVI</name>
<gene>
    <name evidence="1" type="ORF">NEZAVI_LOCUS10837</name>
</gene>